<dbReference type="AlphaFoldDB" id="A0A6J6P8F9"/>
<name>A0A6J6P8F9_9ZZZZ</name>
<proteinExistence type="predicted"/>
<dbReference type="EMBL" id="CAEZXP010000002">
    <property type="protein sequence ID" value="CAB4694906.1"/>
    <property type="molecule type" value="Genomic_DNA"/>
</dbReference>
<protein>
    <submittedName>
        <fullName evidence="1">Unannotated protein</fullName>
    </submittedName>
</protein>
<organism evidence="1">
    <name type="scientific">freshwater metagenome</name>
    <dbReference type="NCBI Taxonomy" id="449393"/>
    <lineage>
        <taxon>unclassified sequences</taxon>
        <taxon>metagenomes</taxon>
        <taxon>ecological metagenomes</taxon>
    </lineage>
</organism>
<reference evidence="1" key="1">
    <citation type="submission" date="2020-05" db="EMBL/GenBank/DDBJ databases">
        <authorList>
            <person name="Chiriac C."/>
            <person name="Salcher M."/>
            <person name="Ghai R."/>
            <person name="Kavagutti S V."/>
        </authorList>
    </citation>
    <scope>NUCLEOTIDE SEQUENCE</scope>
</reference>
<gene>
    <name evidence="1" type="ORF">UFOPK2399_00956</name>
</gene>
<accession>A0A6J6P8F9</accession>
<sequence length="1013" mass="99301">MLKRSLLATFAALAAFAAPSAFGATGELPSVNPWGVALAQGKTVTVTNVSITSQITAATLTLSMSSSGGIAGTAQIIVDSAGDTIPASLTYTDANNWTFTISGGSASSSAPIDLSQLSGTIADSGGTINGTLSLAGYGIGTSAPVTVTLTGNSSGWSGTASIPTFQIGTVTFNDAKVTVSTSSPAAVSATLVSGGLQAAVTGTVSSKSNWSFTADGSGSIGSTSLTTISGNVSSTSGAVSGALTLGGTSAGGTAFMGSATFSTGGTASITLSNLAITSKILVTTLAVTKSDSSTVTGTADVVVGGVDATVTLTWRDSKNWSMTATGVKATAPFTFSTISGTIADSSGTVTGSFTLSGTSSGGTPYTGSMSVSSDGSASVMVDQFAVSPTITVTNLALSTSSSTSSTTTPSKVTGSGTINVSGGLTVSGTLWWNDSTHWSISATGSGTVGTISIDSASGTLTNSGGQVSGSLTLAGKSGTNAFTGSASMDTTGNASISLTNFPITANLLASTFTVTKSTAATTGAAASVSGSGTLVFSGGLTVGASLSWTDAKNWSATASGSGKLGGLTLTSVSGTAKDVAGAVSGSLAITGSTQGQSGTFTGTASFDSSGKASVKLTNFPISATLTASVLNLSATTTASATTVSGAATVVMGDGSTVGITLSWTDSKNWSMSASASGLSSPTGAAVSLTSASGTLTSTAGVISGSFAMAGKASGGGTFSGSFTYDASGAMSGTLSGTNLVFGQTTFPTLNLTFSTATKNIALAGQMKSDIGNFTMSASLTGSTLTNLSVSGADLNVSTGNFDFKSFSFSYSAPISTSGCATFTTQSSGALEVNKDAFTFGPDSMTFTCGKISSFVLNLSGTHNGTPDKTLTGNITWQSSTSTPKTLTGYGYLPTITYYGGFFGSLSFSETYGGLHISGHGASTHFSVSGDVSMQIGIYMPNAGSSTLAGAIGFGGNLHAHLRFSIYTGNIDGGVGCSFLTDGSDFACSAYVRGRVSDSGPVKLRISFSKTVNF</sequence>
<evidence type="ECO:0000313" key="1">
    <source>
        <dbReference type="EMBL" id="CAB4694906.1"/>
    </source>
</evidence>